<sequence length="79" mass="8396">MQNITISTHLEADTGFRVTPFAKPHPFVCLRLEGEFSEIALLAAPGSAESLRRLATAAIEAAEALDAMADEGPEVTGRD</sequence>
<evidence type="ECO:0000313" key="2">
    <source>
        <dbReference type="Proteomes" id="UP001237105"/>
    </source>
</evidence>
<dbReference type="EMBL" id="JASCIS010000006">
    <property type="protein sequence ID" value="MDI3418571.1"/>
    <property type="molecule type" value="Genomic_DNA"/>
</dbReference>
<reference evidence="1 2" key="1">
    <citation type="submission" date="2023-05" db="EMBL/GenBank/DDBJ databases">
        <title>Draft genome sequence of Streptomyces sp. B-S-A12 isolated from a cave soil in Thailand.</title>
        <authorList>
            <person name="Chamroensaksri N."/>
            <person name="Muangham S."/>
        </authorList>
    </citation>
    <scope>NUCLEOTIDE SEQUENCE [LARGE SCALE GENOMIC DNA]</scope>
    <source>
        <strain evidence="1 2">B-S-A12</strain>
    </source>
</reference>
<name>A0ABT6SSM0_9ACTN</name>
<protein>
    <submittedName>
        <fullName evidence="1">Uncharacterized protein</fullName>
    </submittedName>
</protein>
<dbReference type="Proteomes" id="UP001237105">
    <property type="component" value="Unassembled WGS sequence"/>
</dbReference>
<gene>
    <name evidence="1" type="ORF">QIT00_08335</name>
</gene>
<evidence type="ECO:0000313" key="1">
    <source>
        <dbReference type="EMBL" id="MDI3418571.1"/>
    </source>
</evidence>
<dbReference type="RefSeq" id="WP_282534483.1">
    <property type="nucleotide sequence ID" value="NZ_JASCIS010000006.1"/>
</dbReference>
<keyword evidence="2" id="KW-1185">Reference proteome</keyword>
<organism evidence="1 2">
    <name type="scientific">Streptomyces luteolus</name>
    <dbReference type="NCBI Taxonomy" id="3043615"/>
    <lineage>
        <taxon>Bacteria</taxon>
        <taxon>Bacillati</taxon>
        <taxon>Actinomycetota</taxon>
        <taxon>Actinomycetes</taxon>
        <taxon>Kitasatosporales</taxon>
        <taxon>Streptomycetaceae</taxon>
        <taxon>Streptomyces</taxon>
    </lineage>
</organism>
<comment type="caution">
    <text evidence="1">The sequence shown here is derived from an EMBL/GenBank/DDBJ whole genome shotgun (WGS) entry which is preliminary data.</text>
</comment>
<proteinExistence type="predicted"/>
<accession>A0ABT6SSM0</accession>